<dbReference type="RefSeq" id="WP_304534193.1">
    <property type="nucleotide sequence ID" value="NZ_JAUQOM010000001.1"/>
</dbReference>
<evidence type="ECO:0000256" key="1">
    <source>
        <dbReference type="ARBA" id="ARBA00023172"/>
    </source>
</evidence>
<feature type="domain" description="Tyr recombinase" evidence="2">
    <location>
        <begin position="10"/>
        <end position="106"/>
    </location>
</feature>
<name>A0ABT8ZGI6_9SPHN</name>
<keyword evidence="4" id="KW-1185">Reference proteome</keyword>
<evidence type="ECO:0000259" key="2">
    <source>
        <dbReference type="Pfam" id="PF00589"/>
    </source>
</evidence>
<reference evidence="3" key="1">
    <citation type="submission" date="2023-07" db="EMBL/GenBank/DDBJ databases">
        <title>Bacterial whole genome sequence for Sphingobium sp. HBC34.</title>
        <authorList>
            <person name="Le V."/>
            <person name="Ko S.-R."/>
            <person name="Ahn C.-Y."/>
            <person name="Oh H.-M."/>
        </authorList>
    </citation>
    <scope>NUCLEOTIDE SEQUENCE</scope>
    <source>
        <strain evidence="3">HBC34</strain>
    </source>
</reference>
<dbReference type="Gene3D" id="1.10.443.10">
    <property type="entry name" value="Intergrase catalytic core"/>
    <property type="match status" value="1"/>
</dbReference>
<dbReference type="EMBL" id="JAUQOM010000001">
    <property type="protein sequence ID" value="MDO7833653.1"/>
    <property type="molecule type" value="Genomic_DNA"/>
</dbReference>
<gene>
    <name evidence="3" type="ORF">Q4610_01215</name>
</gene>
<dbReference type="InterPro" id="IPR002104">
    <property type="entry name" value="Integrase_catalytic"/>
</dbReference>
<dbReference type="InterPro" id="IPR011010">
    <property type="entry name" value="DNA_brk_join_enz"/>
</dbReference>
<dbReference type="Pfam" id="PF00589">
    <property type="entry name" value="Phage_integrase"/>
    <property type="match status" value="1"/>
</dbReference>
<protein>
    <submittedName>
        <fullName evidence="3">Tyrosine-type recombinase/integrase</fullName>
    </submittedName>
</protein>
<evidence type="ECO:0000313" key="4">
    <source>
        <dbReference type="Proteomes" id="UP001176471"/>
    </source>
</evidence>
<dbReference type="InterPro" id="IPR013762">
    <property type="entry name" value="Integrase-like_cat_sf"/>
</dbReference>
<dbReference type="SUPFAM" id="SSF56349">
    <property type="entry name" value="DNA breaking-rejoining enzymes"/>
    <property type="match status" value="1"/>
</dbReference>
<proteinExistence type="predicted"/>
<keyword evidence="1" id="KW-0233">DNA recombination</keyword>
<dbReference type="Proteomes" id="UP001176471">
    <property type="component" value="Unassembled WGS sequence"/>
</dbReference>
<organism evidence="3 4">
    <name type="scientific">Sphingobium cyanobacteriorum</name>
    <dbReference type="NCBI Taxonomy" id="3063954"/>
    <lineage>
        <taxon>Bacteria</taxon>
        <taxon>Pseudomonadati</taxon>
        <taxon>Pseudomonadota</taxon>
        <taxon>Alphaproteobacteria</taxon>
        <taxon>Sphingomonadales</taxon>
        <taxon>Sphingomonadaceae</taxon>
        <taxon>Sphingobium</taxon>
    </lineage>
</organism>
<comment type="caution">
    <text evidence="3">The sequence shown here is derived from an EMBL/GenBank/DDBJ whole genome shotgun (WGS) entry which is preliminary data.</text>
</comment>
<sequence>MALWTGQRVMIPVGKPLKAALEAKKAHLAAVPKGKPRALTILATENDTSWTESGFRASWRKACAKSGVSGVTFHDLRGTAVTRLALMGCTVPEIAGVTGHSLKDVTAILDSHYLSKDIGLAESAIAKLERRTVTPNCSMSVQF</sequence>
<evidence type="ECO:0000313" key="3">
    <source>
        <dbReference type="EMBL" id="MDO7833653.1"/>
    </source>
</evidence>
<accession>A0ABT8ZGI6</accession>